<evidence type="ECO:0000256" key="3">
    <source>
        <dbReference type="ARBA" id="ARBA00022490"/>
    </source>
</evidence>
<proteinExistence type="inferred from homology"/>
<dbReference type="Proteomes" id="UP001044222">
    <property type="component" value="Unassembled WGS sequence"/>
</dbReference>
<evidence type="ECO:0000256" key="7">
    <source>
        <dbReference type="ARBA" id="ARBA00023273"/>
    </source>
</evidence>
<dbReference type="GO" id="GO:0048188">
    <property type="term" value="C:Set1C/COMPASS complex"/>
    <property type="evidence" value="ECO:0007669"/>
    <property type="project" value="InterPro"/>
</dbReference>
<dbReference type="PANTHER" id="PTHR23356">
    <property type="entry name" value="DPY30-RELATED"/>
    <property type="match status" value="1"/>
</dbReference>
<dbReference type="PANTHER" id="PTHR23356:SF16">
    <property type="entry name" value="DPY30 DOMAIN CONTAINING 2"/>
    <property type="match status" value="1"/>
</dbReference>
<dbReference type="EMBL" id="JAFIRN010000002">
    <property type="protein sequence ID" value="KAG5855252.1"/>
    <property type="molecule type" value="Genomic_DNA"/>
</dbReference>
<accession>A0A9D3S9W5</accession>
<comment type="similarity">
    <text evidence="2">Belongs to the dpy-30 family.</text>
</comment>
<comment type="caution">
    <text evidence="12">The sequence shown here is derived from an EMBL/GenBank/DDBJ whole genome shotgun (WGS) entry which is preliminary data.</text>
</comment>
<keyword evidence="13" id="KW-1185">Reference proteome</keyword>
<evidence type="ECO:0000256" key="1">
    <source>
        <dbReference type="ARBA" id="ARBA00004611"/>
    </source>
</evidence>
<organism evidence="12 13">
    <name type="scientific">Anguilla anguilla</name>
    <name type="common">European freshwater eel</name>
    <name type="synonym">Muraena anguilla</name>
    <dbReference type="NCBI Taxonomy" id="7936"/>
    <lineage>
        <taxon>Eukaryota</taxon>
        <taxon>Metazoa</taxon>
        <taxon>Chordata</taxon>
        <taxon>Craniata</taxon>
        <taxon>Vertebrata</taxon>
        <taxon>Euteleostomi</taxon>
        <taxon>Actinopterygii</taxon>
        <taxon>Neopterygii</taxon>
        <taxon>Teleostei</taxon>
        <taxon>Anguilliformes</taxon>
        <taxon>Anguillidae</taxon>
        <taxon>Anguilla</taxon>
    </lineage>
</organism>
<dbReference type="InterPro" id="IPR049630">
    <property type="entry name" value="DYDC-like_DD"/>
</dbReference>
<dbReference type="Pfam" id="PF05186">
    <property type="entry name" value="Dpy-30"/>
    <property type="match status" value="1"/>
</dbReference>
<keyword evidence="6" id="KW-0206">Cytoskeleton</keyword>
<feature type="compositionally biased region" description="Basic and acidic residues" evidence="11">
    <location>
        <begin position="165"/>
        <end position="179"/>
    </location>
</feature>
<dbReference type="InterPro" id="IPR007858">
    <property type="entry name" value="Dpy-30_motif"/>
</dbReference>
<feature type="compositionally biased region" description="Basic and acidic residues" evidence="11">
    <location>
        <begin position="82"/>
        <end position="99"/>
    </location>
</feature>
<comment type="subunit">
    <text evidence="9">Component of the axonemal radial spoke complex 1 (RS1), at least composed of spoke head proteins RSPH1, RSPH3, RSPH9 and the cilia-specific component RSPH4A or sperm-specific component RSPH6A, spoke stalk proteins RSPH14, DNAJB13, DYDC1, ROPN1L and NME5, and the anchor protein IQUB. Interacts with SH3GL3.</text>
</comment>
<evidence type="ECO:0000256" key="2">
    <source>
        <dbReference type="ARBA" id="ARBA00010849"/>
    </source>
</evidence>
<gene>
    <name evidence="12" type="ORF">ANANG_G00047130</name>
</gene>
<keyword evidence="4" id="KW-0282">Flagellum</keyword>
<evidence type="ECO:0000256" key="9">
    <source>
        <dbReference type="ARBA" id="ARBA00062391"/>
    </source>
</evidence>
<keyword evidence="3" id="KW-0963">Cytoplasm</keyword>
<dbReference type="AlphaFoldDB" id="A0A9D3S9W5"/>
<sequence>MSHSLAVLEGRLTLVHRFHGDGIRFWTLTRCRHKMDSEYLKTSLGKCLVEGLAEIAEQRPMDPIEFLAQWIYKYKVNMDYEEKRKEHQKQLEQERRQAEAEAEQLRQMQEEADQIRASQEQLRPAERVPTPERMLLERSMKLAPPKLATVQESGDGQVPQAEGAEADKVTGKRATDRAA</sequence>
<feature type="compositionally biased region" description="Basic and acidic residues" evidence="11">
    <location>
        <begin position="123"/>
        <end position="140"/>
    </location>
</feature>
<protein>
    <recommendedName>
        <fullName evidence="10">DPY30 domain-containing protein 1</fullName>
    </recommendedName>
</protein>
<name>A0A9D3S9W5_ANGAN</name>
<dbReference type="FunFam" id="1.20.890.10:FF:000009">
    <property type="entry name" value="DPY30 domain-containing protein 1"/>
    <property type="match status" value="1"/>
</dbReference>
<evidence type="ECO:0000256" key="8">
    <source>
        <dbReference type="ARBA" id="ARBA00058296"/>
    </source>
</evidence>
<evidence type="ECO:0000313" key="12">
    <source>
        <dbReference type="EMBL" id="KAG5855252.1"/>
    </source>
</evidence>
<evidence type="ECO:0000256" key="10">
    <source>
        <dbReference type="ARBA" id="ARBA00068754"/>
    </source>
</evidence>
<evidence type="ECO:0000256" key="4">
    <source>
        <dbReference type="ARBA" id="ARBA00022846"/>
    </source>
</evidence>
<dbReference type="CDD" id="cd22966">
    <property type="entry name" value="DD_DYDC-like"/>
    <property type="match status" value="1"/>
</dbReference>
<keyword evidence="7" id="KW-0966">Cell projection</keyword>
<comment type="function">
    <text evidence="8">Functions as part of axonemal radial spoke complexes that play an important part in the motility of sperm and cilia. Plays a crucial role during acrosome biogenesis.</text>
</comment>
<comment type="subcellular location">
    <subcellularLocation>
        <location evidence="1">Cytoplasm</location>
        <location evidence="1">Cytoskeleton</location>
        <location evidence="1">Flagellum axoneme</location>
    </subcellularLocation>
</comment>
<evidence type="ECO:0000256" key="5">
    <source>
        <dbReference type="ARBA" id="ARBA00023069"/>
    </source>
</evidence>
<evidence type="ECO:0000256" key="6">
    <source>
        <dbReference type="ARBA" id="ARBA00023212"/>
    </source>
</evidence>
<dbReference type="InterPro" id="IPR037856">
    <property type="entry name" value="Sdc1/DPY30"/>
</dbReference>
<feature type="region of interest" description="Disordered" evidence="11">
    <location>
        <begin position="82"/>
        <end position="179"/>
    </location>
</feature>
<evidence type="ECO:0000256" key="11">
    <source>
        <dbReference type="SAM" id="MobiDB-lite"/>
    </source>
</evidence>
<reference evidence="12" key="1">
    <citation type="submission" date="2021-01" db="EMBL/GenBank/DDBJ databases">
        <title>A chromosome-scale assembly of European eel, Anguilla anguilla.</title>
        <authorList>
            <person name="Henkel C."/>
            <person name="Jong-Raadsen S.A."/>
            <person name="Dufour S."/>
            <person name="Weltzien F.-A."/>
            <person name="Palstra A.P."/>
            <person name="Pelster B."/>
            <person name="Spaink H.P."/>
            <person name="Van Den Thillart G.E."/>
            <person name="Jansen H."/>
            <person name="Zahm M."/>
            <person name="Klopp C."/>
            <person name="Cedric C."/>
            <person name="Louis A."/>
            <person name="Berthelot C."/>
            <person name="Parey E."/>
            <person name="Roest Crollius H."/>
            <person name="Montfort J."/>
            <person name="Robinson-Rechavi M."/>
            <person name="Bucao C."/>
            <person name="Bouchez O."/>
            <person name="Gislard M."/>
            <person name="Lluch J."/>
            <person name="Milhes M."/>
            <person name="Lampietro C."/>
            <person name="Lopez Roques C."/>
            <person name="Donnadieu C."/>
            <person name="Braasch I."/>
            <person name="Desvignes T."/>
            <person name="Postlethwait J."/>
            <person name="Bobe J."/>
            <person name="Guiguen Y."/>
            <person name="Dirks R."/>
        </authorList>
    </citation>
    <scope>NUCLEOTIDE SEQUENCE</scope>
    <source>
        <strain evidence="12">Tag_6206</strain>
        <tissue evidence="12">Liver</tissue>
    </source>
</reference>
<keyword evidence="5" id="KW-0969">Cilium</keyword>
<evidence type="ECO:0000313" key="13">
    <source>
        <dbReference type="Proteomes" id="UP001044222"/>
    </source>
</evidence>
<dbReference type="Gene3D" id="1.20.890.10">
    <property type="entry name" value="cAMP-dependent protein kinase regulatory subunit, dimerization-anchoring domain"/>
    <property type="match status" value="1"/>
</dbReference>